<dbReference type="EMBL" id="CADCVE010000054">
    <property type="protein sequence ID" value="CAA9456256.1"/>
    <property type="molecule type" value="Genomic_DNA"/>
</dbReference>
<dbReference type="PANTHER" id="PTHR11252">
    <property type="entry name" value="POLYRIBONUCLEOTIDE NUCLEOTIDYLTRANSFERASE"/>
    <property type="match status" value="1"/>
</dbReference>
<comment type="cofactor">
    <cofactor evidence="8">
        <name>Mg(2+)</name>
        <dbReference type="ChEBI" id="CHEBI:18420"/>
    </cofactor>
</comment>
<dbReference type="InterPro" id="IPR001247">
    <property type="entry name" value="ExoRNase_PH_dom1"/>
</dbReference>
<dbReference type="SUPFAM" id="SSF55666">
    <property type="entry name" value="Ribonuclease PH domain 2-like"/>
    <property type="match status" value="2"/>
</dbReference>
<evidence type="ECO:0000256" key="8">
    <source>
        <dbReference type="HAMAP-Rule" id="MF_01595"/>
    </source>
</evidence>
<dbReference type="PANTHER" id="PTHR11252:SF0">
    <property type="entry name" value="POLYRIBONUCLEOTIDE NUCLEOTIDYLTRANSFERASE 1, MITOCHONDRIAL"/>
    <property type="match status" value="1"/>
</dbReference>
<dbReference type="InterPro" id="IPR003029">
    <property type="entry name" value="S1_domain"/>
</dbReference>
<evidence type="ECO:0000256" key="2">
    <source>
        <dbReference type="ARBA" id="ARBA00022490"/>
    </source>
</evidence>
<dbReference type="AlphaFoldDB" id="A0A6J4QYR1"/>
<accession>A0A6J4QYR1</accession>
<dbReference type="GO" id="GO:0004654">
    <property type="term" value="F:polyribonucleotide nucleotidyltransferase activity"/>
    <property type="evidence" value="ECO:0007669"/>
    <property type="project" value="UniProtKB-UniRule"/>
</dbReference>
<evidence type="ECO:0000313" key="10">
    <source>
        <dbReference type="EMBL" id="CAA9456256.1"/>
    </source>
</evidence>
<dbReference type="Pfam" id="PF01138">
    <property type="entry name" value="RNase_PH"/>
    <property type="match status" value="2"/>
</dbReference>
<dbReference type="Pfam" id="PF00013">
    <property type="entry name" value="KH_1"/>
    <property type="match status" value="1"/>
</dbReference>
<dbReference type="InterPro" id="IPR012162">
    <property type="entry name" value="PNPase"/>
</dbReference>
<keyword evidence="4 8" id="KW-0548">Nucleotidyltransferase</keyword>
<dbReference type="PIRSF" id="PIRSF005499">
    <property type="entry name" value="PNPase"/>
    <property type="match status" value="1"/>
</dbReference>
<dbReference type="GO" id="GO:0000175">
    <property type="term" value="F:3'-5'-RNA exonuclease activity"/>
    <property type="evidence" value="ECO:0007669"/>
    <property type="project" value="TreeGrafter"/>
</dbReference>
<dbReference type="HAMAP" id="MF_01595">
    <property type="entry name" value="PNPase"/>
    <property type="match status" value="1"/>
</dbReference>
<reference evidence="10" key="1">
    <citation type="submission" date="2020-02" db="EMBL/GenBank/DDBJ databases">
        <authorList>
            <person name="Meier V. D."/>
        </authorList>
    </citation>
    <scope>NUCLEOTIDE SEQUENCE</scope>
    <source>
        <strain evidence="10">AVDCRST_MAG28</strain>
    </source>
</reference>
<dbReference type="InterPro" id="IPR020568">
    <property type="entry name" value="Ribosomal_Su5_D2-typ_SF"/>
</dbReference>
<dbReference type="GO" id="GO:0003723">
    <property type="term" value="F:RNA binding"/>
    <property type="evidence" value="ECO:0007669"/>
    <property type="project" value="UniProtKB-UniRule"/>
</dbReference>
<dbReference type="InterPro" id="IPR036456">
    <property type="entry name" value="PNPase_PH_RNA-bd_sf"/>
</dbReference>
<dbReference type="PROSITE" id="PS50126">
    <property type="entry name" value="S1"/>
    <property type="match status" value="1"/>
</dbReference>
<dbReference type="SUPFAM" id="SSF46915">
    <property type="entry name" value="Polynucleotide phosphorylase/guanosine pentaphosphate synthase (PNPase/GPSI), domain 3"/>
    <property type="match status" value="1"/>
</dbReference>
<feature type="binding site" evidence="8">
    <location>
        <position position="493"/>
    </location>
    <ligand>
        <name>Mg(2+)</name>
        <dbReference type="ChEBI" id="CHEBI:18420"/>
    </ligand>
</feature>
<comment type="similarity">
    <text evidence="1 8">Belongs to the polyribonucleotide nucleotidyltransferase family.</text>
</comment>
<dbReference type="CDD" id="cd04472">
    <property type="entry name" value="S1_PNPase"/>
    <property type="match status" value="1"/>
</dbReference>
<dbReference type="FunFam" id="3.30.1370.10:FF:000001">
    <property type="entry name" value="Polyribonucleotide nucleotidyltransferase"/>
    <property type="match status" value="1"/>
</dbReference>
<protein>
    <recommendedName>
        <fullName evidence="8">Polyribonucleotide nucleotidyltransferase</fullName>
        <ecNumber evidence="8">2.7.7.8</ecNumber>
    </recommendedName>
    <alternativeName>
        <fullName evidence="8">Polynucleotide phosphorylase</fullName>
        <shortName evidence="8">PNPase</shortName>
    </alternativeName>
</protein>
<gene>
    <name evidence="8" type="primary">pnp</name>
    <name evidence="10" type="ORF">AVDCRST_MAG28-2567</name>
</gene>
<dbReference type="SMART" id="SM00322">
    <property type="entry name" value="KH"/>
    <property type="match status" value="1"/>
</dbReference>
<dbReference type="Gene3D" id="2.40.50.140">
    <property type="entry name" value="Nucleic acid-binding proteins"/>
    <property type="match status" value="1"/>
</dbReference>
<dbReference type="PROSITE" id="PS50084">
    <property type="entry name" value="KH_TYPE_1"/>
    <property type="match status" value="1"/>
</dbReference>
<dbReference type="InterPro" id="IPR036345">
    <property type="entry name" value="ExoRNase_PH_dom2_sf"/>
</dbReference>
<sequence>MHLEIPVGERSIVLETGKLARQAGGAVTARLGDTVVLATATRSQAPRPGVDFLPLSVDIEERMFAAGKIPGGFIKREGRPSERAILTARLTDRPLRPLFPKGYRNEIQVVSTVLGADQETPYDTLSMVGTSAALSISDIPFDGPIGAVRVARSLDGDFILNPTYAQISESDLDLVVAGTKNAITMVEAGANEVPEDVMVDAMLHAQEAIRRQAEAIEEWATEHGKEKQEVVVASDESPFLADLREKYLDRMKEAIINPDRRSRSRAQEEVILEITEHMMPSLSVETAEEAAALLKPAISTLQKEAFRKLYITDRKRTDLRRMDEIRPTTSEVGIIPRVHGTGLFTRGETQVLSSLALADLGLAQRLDTIDPQTGKRYMHHYNFPPYSTGETGRVGSPRRREIGHGALAERAILPVLPSEENFPYALRIVSDVLESNGSSSMASVCGSTLALMDGGVPIKSPVAGVAMGLVKEGEDYVILSDIQGLEDHNGDMDFKVAGTRDGITALQMDMKITGVSAELLREALEQARSGRLELLDIMRSVIAEARDEVSEFAPRVEALKIPTDKIGMLIGPGGKTINALQEQFGVNISVEDDGQVYVAGEGVAAKEAAAAISGMTRDVEAGEIYNGKVVKTTNFGAFVELTPGRDGLVHISRLAPGKQRVERVEDVVTEGDRIKVRVLEIDKQKRISLEKLED</sequence>
<dbReference type="GO" id="GO:0005829">
    <property type="term" value="C:cytosol"/>
    <property type="evidence" value="ECO:0007669"/>
    <property type="project" value="UniProtKB-ARBA"/>
</dbReference>
<dbReference type="NCBIfam" id="TIGR03591">
    <property type="entry name" value="polynuc_phos"/>
    <property type="match status" value="1"/>
</dbReference>
<dbReference type="Gene3D" id="3.30.230.70">
    <property type="entry name" value="GHMP Kinase, N-terminal domain"/>
    <property type="match status" value="2"/>
</dbReference>
<evidence type="ECO:0000256" key="1">
    <source>
        <dbReference type="ARBA" id="ARBA00007404"/>
    </source>
</evidence>
<evidence type="ECO:0000256" key="4">
    <source>
        <dbReference type="ARBA" id="ARBA00022695"/>
    </source>
</evidence>
<dbReference type="EC" id="2.7.7.8" evidence="8"/>
<evidence type="ECO:0000259" key="9">
    <source>
        <dbReference type="PROSITE" id="PS50126"/>
    </source>
</evidence>
<dbReference type="GO" id="GO:0006402">
    <property type="term" value="P:mRNA catabolic process"/>
    <property type="evidence" value="ECO:0007669"/>
    <property type="project" value="UniProtKB-UniRule"/>
</dbReference>
<keyword evidence="6 8" id="KW-0460">Magnesium</keyword>
<dbReference type="InterPro" id="IPR027408">
    <property type="entry name" value="PNPase/RNase_PH_dom_sf"/>
</dbReference>
<comment type="subcellular location">
    <subcellularLocation>
        <location evidence="8">Cytoplasm</location>
    </subcellularLocation>
</comment>
<dbReference type="GO" id="GO:0006396">
    <property type="term" value="P:RNA processing"/>
    <property type="evidence" value="ECO:0007669"/>
    <property type="project" value="InterPro"/>
</dbReference>
<dbReference type="CDD" id="cd11363">
    <property type="entry name" value="RNase_PH_PNPase_1"/>
    <property type="match status" value="1"/>
</dbReference>
<evidence type="ECO:0000256" key="5">
    <source>
        <dbReference type="ARBA" id="ARBA00022723"/>
    </source>
</evidence>
<dbReference type="SUPFAM" id="SSF50249">
    <property type="entry name" value="Nucleic acid-binding proteins"/>
    <property type="match status" value="1"/>
</dbReference>
<keyword evidence="3 8" id="KW-0808">Transferase</keyword>
<proteinExistence type="inferred from homology"/>
<dbReference type="NCBIfam" id="NF008805">
    <property type="entry name" value="PRK11824.1"/>
    <property type="match status" value="1"/>
</dbReference>
<dbReference type="InterPro" id="IPR015847">
    <property type="entry name" value="ExoRNase_PH_dom2"/>
</dbReference>
<name>A0A6J4QYR1_9ACTN</name>
<evidence type="ECO:0000256" key="3">
    <source>
        <dbReference type="ARBA" id="ARBA00022679"/>
    </source>
</evidence>
<keyword evidence="5 8" id="KW-0479">Metal-binding</keyword>
<dbReference type="SUPFAM" id="SSF54211">
    <property type="entry name" value="Ribosomal protein S5 domain 2-like"/>
    <property type="match status" value="2"/>
</dbReference>
<dbReference type="CDD" id="cd02393">
    <property type="entry name" value="KH-I_PNPase"/>
    <property type="match status" value="1"/>
</dbReference>
<dbReference type="FunFam" id="3.30.230.70:FF:000002">
    <property type="entry name" value="Polyribonucleotide nucleotidyltransferase"/>
    <property type="match status" value="1"/>
</dbReference>
<evidence type="ECO:0000256" key="6">
    <source>
        <dbReference type="ARBA" id="ARBA00022842"/>
    </source>
</evidence>
<evidence type="ECO:0000256" key="7">
    <source>
        <dbReference type="ARBA" id="ARBA00022884"/>
    </source>
</evidence>
<dbReference type="SUPFAM" id="SSF54791">
    <property type="entry name" value="Eukaryotic type KH-domain (KH-domain type I)"/>
    <property type="match status" value="1"/>
</dbReference>
<dbReference type="InterPro" id="IPR004087">
    <property type="entry name" value="KH_dom"/>
</dbReference>
<dbReference type="SMART" id="SM00316">
    <property type="entry name" value="S1"/>
    <property type="match status" value="1"/>
</dbReference>
<comment type="catalytic activity">
    <reaction evidence="8">
        <text>RNA(n+1) + phosphate = RNA(n) + a ribonucleoside 5'-diphosphate</text>
        <dbReference type="Rhea" id="RHEA:22096"/>
        <dbReference type="Rhea" id="RHEA-COMP:14527"/>
        <dbReference type="Rhea" id="RHEA-COMP:17342"/>
        <dbReference type="ChEBI" id="CHEBI:43474"/>
        <dbReference type="ChEBI" id="CHEBI:57930"/>
        <dbReference type="ChEBI" id="CHEBI:140395"/>
        <dbReference type="EC" id="2.7.7.8"/>
    </reaction>
</comment>
<dbReference type="InterPro" id="IPR012340">
    <property type="entry name" value="NA-bd_OB-fold"/>
</dbReference>
<comment type="function">
    <text evidence="8">Involved in mRNA degradation. Catalyzes the phosphorolysis of single-stranded polyribonucleotides processively in the 3'- to 5'-direction.</text>
</comment>
<dbReference type="FunFam" id="3.30.230.70:FF:000001">
    <property type="entry name" value="Polyribonucleotide nucleotidyltransferase"/>
    <property type="match status" value="1"/>
</dbReference>
<feature type="domain" description="S1 motif" evidence="9">
    <location>
        <begin position="622"/>
        <end position="692"/>
    </location>
</feature>
<feature type="binding site" evidence="8">
    <location>
        <position position="487"/>
    </location>
    <ligand>
        <name>Mg(2+)</name>
        <dbReference type="ChEBI" id="CHEBI:18420"/>
    </ligand>
</feature>
<dbReference type="InterPro" id="IPR036612">
    <property type="entry name" value="KH_dom_type_1_sf"/>
</dbReference>
<dbReference type="Pfam" id="PF00575">
    <property type="entry name" value="S1"/>
    <property type="match status" value="1"/>
</dbReference>
<dbReference type="GO" id="GO:0000287">
    <property type="term" value="F:magnesium ion binding"/>
    <property type="evidence" value="ECO:0007669"/>
    <property type="project" value="UniProtKB-UniRule"/>
</dbReference>
<dbReference type="CDD" id="cd11364">
    <property type="entry name" value="RNase_PH_PNPase_2"/>
    <property type="match status" value="1"/>
</dbReference>
<dbReference type="Pfam" id="PF03725">
    <property type="entry name" value="RNase_PH_C"/>
    <property type="match status" value="2"/>
</dbReference>
<dbReference type="Gene3D" id="3.30.1370.10">
    <property type="entry name" value="K Homology domain, type 1"/>
    <property type="match status" value="1"/>
</dbReference>
<organism evidence="10">
    <name type="scientific">uncultured Rubrobacteraceae bacterium</name>
    <dbReference type="NCBI Taxonomy" id="349277"/>
    <lineage>
        <taxon>Bacteria</taxon>
        <taxon>Bacillati</taxon>
        <taxon>Actinomycetota</taxon>
        <taxon>Rubrobacteria</taxon>
        <taxon>Rubrobacterales</taxon>
        <taxon>Rubrobacteraceae</taxon>
        <taxon>environmental samples</taxon>
    </lineage>
</organism>
<keyword evidence="2 8" id="KW-0963">Cytoplasm</keyword>
<keyword evidence="7 8" id="KW-0694">RNA-binding</keyword>
<dbReference type="InterPro" id="IPR004088">
    <property type="entry name" value="KH_dom_type_1"/>
</dbReference>